<feature type="transmembrane region" description="Helical" evidence="11">
    <location>
        <begin position="230"/>
        <end position="249"/>
    </location>
</feature>
<protein>
    <submittedName>
        <fullName evidence="13">Sodium:proton antiporter</fullName>
    </submittedName>
</protein>
<dbReference type="SUPFAM" id="SSF51206">
    <property type="entry name" value="cAMP-binding domain-like"/>
    <property type="match status" value="1"/>
</dbReference>
<keyword evidence="8 11" id="KW-0472">Membrane</keyword>
<evidence type="ECO:0000313" key="14">
    <source>
        <dbReference type="Proteomes" id="UP000705379"/>
    </source>
</evidence>
<organism evidence="13 14">
    <name type="scientific">Roseibium polysiphoniae</name>
    <dbReference type="NCBI Taxonomy" id="2571221"/>
    <lineage>
        <taxon>Bacteria</taxon>
        <taxon>Pseudomonadati</taxon>
        <taxon>Pseudomonadota</taxon>
        <taxon>Alphaproteobacteria</taxon>
        <taxon>Hyphomicrobiales</taxon>
        <taxon>Stappiaceae</taxon>
        <taxon>Roseibium</taxon>
    </lineage>
</organism>
<evidence type="ECO:0000256" key="2">
    <source>
        <dbReference type="ARBA" id="ARBA00022448"/>
    </source>
</evidence>
<feature type="transmembrane region" description="Helical" evidence="11">
    <location>
        <begin position="33"/>
        <end position="51"/>
    </location>
</feature>
<dbReference type="Gene3D" id="2.60.120.10">
    <property type="entry name" value="Jelly Rolls"/>
    <property type="match status" value="1"/>
</dbReference>
<feature type="transmembrane region" description="Helical" evidence="11">
    <location>
        <begin position="199"/>
        <end position="218"/>
    </location>
</feature>
<dbReference type="GO" id="GO:0005886">
    <property type="term" value="C:plasma membrane"/>
    <property type="evidence" value="ECO:0007669"/>
    <property type="project" value="UniProtKB-SubCell"/>
</dbReference>
<dbReference type="Proteomes" id="UP000705379">
    <property type="component" value="Unassembled WGS sequence"/>
</dbReference>
<dbReference type="AlphaFoldDB" id="A0A944GQA3"/>
<dbReference type="CDD" id="cd00038">
    <property type="entry name" value="CAP_ED"/>
    <property type="match status" value="1"/>
</dbReference>
<evidence type="ECO:0000256" key="4">
    <source>
        <dbReference type="ARBA" id="ARBA00022692"/>
    </source>
</evidence>
<evidence type="ECO:0000256" key="1">
    <source>
        <dbReference type="ARBA" id="ARBA00004651"/>
    </source>
</evidence>
<sequence length="841" mass="92114">METPIIVAAFAGLLVTISLLQPLARKLGLSPSVLLAMVGTLIGIAATYLLYTPRTDAFNELALVFVDPPIDSEKILYIFLPILLFQTTLTLDVRRIFEDIGPILVMAIVAVFVATFFIGFALYPLAGFSLVTCLLLGSIVATTDPVAVVGIFRDIGAPPRLGRIVEGESLLNDAAAIVLFVILLGILTGTQSPDASEAAIAFFRSFIGGVIVGTLMARACVMALPIMRDLPLAQVTLSLALPYLIYVISDQFADVSAVVAVVAAGIVFNLYGPSRIAPKNWTFLQDVWEQIAFWASSLIFVLASIMIPKLVAGFTELDVLLLLILVVAALAARAVVIFGLLPILSVLKVGERVNVKFKTVMLWGGMRGAVTLTLALSVSEHAALSDEISSFITKLATGFVLFTLLVYGSSLKPLIKLLKLNRLSPRDEALRNQFLVLALSDVRQGITEAANAYQIAPELSERVTTIYEERTKTASESSVSLKDLKDKERVILGLVALADRERELVLKHFHEKTISNRAVSKHLAAAGRIGDLTRTEGRAGYNRATRAPLQFGIRLRFAQWLHRRLKIQWFLSNQISDRFEFLLVSRIVAGELIAFNQRRIRPLVGDRVGGILNDTLCARREEILRAIEALRLQYPDYADAQEVLFLRNTGLRLEETAYADAHSQALIGAELYNDLTGELSNARLKTHQRPKLDLGMRTEDLLGQHELFSSLSDARRRAVAKLMRPRFAIPGEKLIQMGDKGDTAFFISSGAVEVRTANSSFRLGRGEMFGEIALITGKPRSADVKALGYCQLLTLSAADYRTLVDQAPDIKAHMDSLSSRRQSINAGKHLDTDESADKTST</sequence>
<comment type="subcellular location">
    <subcellularLocation>
        <location evidence="1">Cell membrane</location>
        <topology evidence="1">Multi-pass membrane protein</topology>
    </subcellularLocation>
</comment>
<dbReference type="GO" id="GO:0015386">
    <property type="term" value="F:potassium:proton antiporter activity"/>
    <property type="evidence" value="ECO:0007669"/>
    <property type="project" value="TreeGrafter"/>
</dbReference>
<dbReference type="Pfam" id="PF00999">
    <property type="entry name" value="Na_H_Exchanger"/>
    <property type="match status" value="1"/>
</dbReference>
<feature type="compositionally biased region" description="Polar residues" evidence="10">
    <location>
        <begin position="816"/>
        <end position="825"/>
    </location>
</feature>
<dbReference type="PROSITE" id="PS50042">
    <property type="entry name" value="CNMP_BINDING_3"/>
    <property type="match status" value="1"/>
</dbReference>
<dbReference type="InterPro" id="IPR018488">
    <property type="entry name" value="cNMP-bd_CS"/>
</dbReference>
<comment type="caution">
    <text evidence="13">The sequence shown here is derived from an EMBL/GenBank/DDBJ whole genome shotgun (WGS) entry which is preliminary data.</text>
</comment>
<dbReference type="GO" id="GO:0015385">
    <property type="term" value="F:sodium:proton antiporter activity"/>
    <property type="evidence" value="ECO:0007669"/>
    <property type="project" value="InterPro"/>
</dbReference>
<evidence type="ECO:0000256" key="9">
    <source>
        <dbReference type="ARBA" id="ARBA00023201"/>
    </source>
</evidence>
<evidence type="ECO:0000256" key="5">
    <source>
        <dbReference type="ARBA" id="ARBA00022989"/>
    </source>
</evidence>
<dbReference type="PANTHER" id="PTHR10110:SF86">
    <property type="entry name" value="SODIUM_HYDROGEN EXCHANGER 7"/>
    <property type="match status" value="1"/>
</dbReference>
<keyword evidence="7" id="KW-0406">Ion transport</keyword>
<dbReference type="InterPro" id="IPR000595">
    <property type="entry name" value="cNMP-bd_dom"/>
</dbReference>
<keyword evidence="2" id="KW-0813">Transport</keyword>
<reference evidence="13" key="1">
    <citation type="submission" date="2018-08" db="EMBL/GenBank/DDBJ databases">
        <authorList>
            <person name="Jin W."/>
            <person name="Wang H."/>
            <person name="Yang Y."/>
            <person name="Li M."/>
            <person name="Liu J."/>
        </authorList>
    </citation>
    <scope>NUCLEOTIDE SEQUENCE</scope>
    <source>
        <strain evidence="13">AESS21</strain>
    </source>
</reference>
<dbReference type="Gene3D" id="6.10.140.1330">
    <property type="match status" value="1"/>
</dbReference>
<evidence type="ECO:0000256" key="10">
    <source>
        <dbReference type="SAM" id="MobiDB-lite"/>
    </source>
</evidence>
<dbReference type="GO" id="GO:0051453">
    <property type="term" value="P:regulation of intracellular pH"/>
    <property type="evidence" value="ECO:0007669"/>
    <property type="project" value="TreeGrafter"/>
</dbReference>
<evidence type="ECO:0000313" key="13">
    <source>
        <dbReference type="EMBL" id="MBS8258637.1"/>
    </source>
</evidence>
<dbReference type="InterPro" id="IPR014710">
    <property type="entry name" value="RmlC-like_jellyroll"/>
</dbReference>
<dbReference type="GO" id="GO:0098719">
    <property type="term" value="P:sodium ion import across plasma membrane"/>
    <property type="evidence" value="ECO:0007669"/>
    <property type="project" value="TreeGrafter"/>
</dbReference>
<dbReference type="InterPro" id="IPR006153">
    <property type="entry name" value="Cation/H_exchanger_TM"/>
</dbReference>
<keyword evidence="6" id="KW-0915">Sodium</keyword>
<keyword evidence="4 11" id="KW-0812">Transmembrane</keyword>
<feature type="domain" description="Cyclic nucleotide-binding" evidence="12">
    <location>
        <begin position="707"/>
        <end position="821"/>
    </location>
</feature>
<evidence type="ECO:0000256" key="3">
    <source>
        <dbReference type="ARBA" id="ARBA00022475"/>
    </source>
</evidence>
<feature type="region of interest" description="Disordered" evidence="10">
    <location>
        <begin position="815"/>
        <end position="841"/>
    </location>
</feature>
<dbReference type="PANTHER" id="PTHR10110">
    <property type="entry name" value="SODIUM/HYDROGEN EXCHANGER"/>
    <property type="match status" value="1"/>
</dbReference>
<feature type="compositionally biased region" description="Basic and acidic residues" evidence="10">
    <location>
        <begin position="828"/>
        <end position="841"/>
    </location>
</feature>
<feature type="transmembrane region" description="Helical" evidence="11">
    <location>
        <begin position="291"/>
        <end position="314"/>
    </location>
</feature>
<dbReference type="PROSITE" id="PS00889">
    <property type="entry name" value="CNMP_BINDING_2"/>
    <property type="match status" value="1"/>
</dbReference>
<proteinExistence type="predicted"/>
<evidence type="ECO:0000256" key="7">
    <source>
        <dbReference type="ARBA" id="ARBA00023065"/>
    </source>
</evidence>
<reference evidence="13" key="2">
    <citation type="journal article" date="2021" name="Microorganisms">
        <title>Bacterial Dimethylsulfoniopropionate Biosynthesis in the East China Sea.</title>
        <authorList>
            <person name="Liu J."/>
            <person name="Zhang Y."/>
            <person name="Liu J."/>
            <person name="Zhong H."/>
            <person name="Williams B.T."/>
            <person name="Zheng Y."/>
            <person name="Curson A.R.J."/>
            <person name="Sun C."/>
            <person name="Sun H."/>
            <person name="Song D."/>
            <person name="Wagner Mackenzie B."/>
            <person name="Bermejo Martinez A."/>
            <person name="Todd J.D."/>
            <person name="Zhang X.H."/>
        </authorList>
    </citation>
    <scope>NUCLEOTIDE SEQUENCE</scope>
    <source>
        <strain evidence="13">AESS21</strain>
    </source>
</reference>
<dbReference type="Pfam" id="PF00027">
    <property type="entry name" value="cNMP_binding"/>
    <property type="match status" value="1"/>
</dbReference>
<dbReference type="InterPro" id="IPR018490">
    <property type="entry name" value="cNMP-bd_dom_sf"/>
</dbReference>
<feature type="transmembrane region" description="Helical" evidence="11">
    <location>
        <begin position="255"/>
        <end position="271"/>
    </location>
</feature>
<dbReference type="SMART" id="SM00100">
    <property type="entry name" value="cNMP"/>
    <property type="match status" value="1"/>
</dbReference>
<dbReference type="InterPro" id="IPR018422">
    <property type="entry name" value="Cation/H_exchanger_CPA1"/>
</dbReference>
<accession>A0A944GQA3</accession>
<keyword evidence="5 11" id="KW-1133">Transmembrane helix</keyword>
<feature type="transmembrane region" description="Helical" evidence="11">
    <location>
        <begin position="75"/>
        <end position="91"/>
    </location>
</feature>
<evidence type="ECO:0000259" key="12">
    <source>
        <dbReference type="PROSITE" id="PS50042"/>
    </source>
</evidence>
<evidence type="ECO:0000256" key="11">
    <source>
        <dbReference type="SAM" id="Phobius"/>
    </source>
</evidence>
<feature type="transmembrane region" description="Helical" evidence="11">
    <location>
        <begin position="6"/>
        <end position="24"/>
    </location>
</feature>
<dbReference type="RefSeq" id="WP_213214416.1">
    <property type="nucleotide sequence ID" value="NZ_QTKU01000001.1"/>
</dbReference>
<gene>
    <name evidence="13" type="ORF">DYI23_00270</name>
</gene>
<evidence type="ECO:0000256" key="8">
    <source>
        <dbReference type="ARBA" id="ARBA00023136"/>
    </source>
</evidence>
<keyword evidence="3" id="KW-1003">Cell membrane</keyword>
<dbReference type="PRINTS" id="PR00103">
    <property type="entry name" value="CAMPKINASE"/>
</dbReference>
<keyword evidence="9" id="KW-0739">Sodium transport</keyword>
<dbReference type="EMBL" id="QTKU01000001">
    <property type="protein sequence ID" value="MBS8258637.1"/>
    <property type="molecule type" value="Genomic_DNA"/>
</dbReference>
<feature type="transmembrane region" description="Helical" evidence="11">
    <location>
        <begin position="103"/>
        <end position="122"/>
    </location>
</feature>
<evidence type="ECO:0000256" key="6">
    <source>
        <dbReference type="ARBA" id="ARBA00023053"/>
    </source>
</evidence>
<name>A0A944GQA3_9HYPH</name>
<feature type="transmembrane region" description="Helical" evidence="11">
    <location>
        <begin position="320"/>
        <end position="347"/>
    </location>
</feature>
<feature type="transmembrane region" description="Helical" evidence="11">
    <location>
        <begin position="170"/>
        <end position="187"/>
    </location>
</feature>